<name>A0ABW5B0G1_9FLAO</name>
<gene>
    <name evidence="7" type="ORF">ACFSJT_12590</name>
</gene>
<evidence type="ECO:0000256" key="5">
    <source>
        <dbReference type="ARBA" id="ARBA00023136"/>
    </source>
</evidence>
<dbReference type="EMBL" id="JBHUHY010000013">
    <property type="protein sequence ID" value="MFD2187631.1"/>
    <property type="molecule type" value="Genomic_DNA"/>
</dbReference>
<reference evidence="8" key="1">
    <citation type="journal article" date="2019" name="Int. J. Syst. Evol. Microbiol.">
        <title>The Global Catalogue of Microorganisms (GCM) 10K type strain sequencing project: providing services to taxonomists for standard genome sequencing and annotation.</title>
        <authorList>
            <consortium name="The Broad Institute Genomics Platform"/>
            <consortium name="The Broad Institute Genome Sequencing Center for Infectious Disease"/>
            <person name="Wu L."/>
            <person name="Ma J."/>
        </authorList>
    </citation>
    <scope>NUCLEOTIDE SEQUENCE [LARGE SCALE GENOMIC DNA]</scope>
    <source>
        <strain evidence="8">DT92</strain>
    </source>
</reference>
<evidence type="ECO:0000256" key="2">
    <source>
        <dbReference type="ARBA" id="ARBA00009694"/>
    </source>
</evidence>
<comment type="similarity">
    <text evidence="2">Belongs to the UPF0382 family.</text>
</comment>
<feature type="transmembrane region" description="Helical" evidence="6">
    <location>
        <begin position="9"/>
        <end position="30"/>
    </location>
</feature>
<sequence length="132" mass="14299">MDKKGVNKTILITGAVLGLIGVLLDAFGAHGLEKLVDTKSIDSFKTGVRYQMYHAIVCIILGNMTVLNMTSKRRIFYFFIGGITLFSGSIYLLAIDEALGMSLSSIGFITPLGGLLLIFGWILLIINAAKIK</sequence>
<dbReference type="PANTHER" id="PTHR43461:SF1">
    <property type="entry name" value="TRANSMEMBRANE PROTEIN 256"/>
    <property type="match status" value="1"/>
</dbReference>
<evidence type="ECO:0000256" key="1">
    <source>
        <dbReference type="ARBA" id="ARBA00004141"/>
    </source>
</evidence>
<feature type="transmembrane region" description="Helical" evidence="6">
    <location>
        <begin position="50"/>
        <end position="68"/>
    </location>
</feature>
<accession>A0ABW5B0G1</accession>
<evidence type="ECO:0000256" key="3">
    <source>
        <dbReference type="ARBA" id="ARBA00022692"/>
    </source>
</evidence>
<protein>
    <submittedName>
        <fullName evidence="7">DUF423 domain-containing protein</fullName>
    </submittedName>
</protein>
<dbReference type="RefSeq" id="WP_378320634.1">
    <property type="nucleotide sequence ID" value="NZ_JBHUHY010000013.1"/>
</dbReference>
<evidence type="ECO:0000256" key="4">
    <source>
        <dbReference type="ARBA" id="ARBA00022989"/>
    </source>
</evidence>
<evidence type="ECO:0000313" key="8">
    <source>
        <dbReference type="Proteomes" id="UP001597344"/>
    </source>
</evidence>
<feature type="transmembrane region" description="Helical" evidence="6">
    <location>
        <begin position="75"/>
        <end position="94"/>
    </location>
</feature>
<feature type="transmembrane region" description="Helical" evidence="6">
    <location>
        <begin position="106"/>
        <end position="126"/>
    </location>
</feature>
<comment type="subcellular location">
    <subcellularLocation>
        <location evidence="1">Membrane</location>
        <topology evidence="1">Multi-pass membrane protein</topology>
    </subcellularLocation>
</comment>
<dbReference type="Proteomes" id="UP001597344">
    <property type="component" value="Unassembled WGS sequence"/>
</dbReference>
<dbReference type="Pfam" id="PF04241">
    <property type="entry name" value="DUF423"/>
    <property type="match status" value="1"/>
</dbReference>
<dbReference type="PANTHER" id="PTHR43461">
    <property type="entry name" value="TRANSMEMBRANE PROTEIN 256"/>
    <property type="match status" value="1"/>
</dbReference>
<dbReference type="InterPro" id="IPR006696">
    <property type="entry name" value="DUF423"/>
</dbReference>
<keyword evidence="5 6" id="KW-0472">Membrane</keyword>
<keyword evidence="8" id="KW-1185">Reference proteome</keyword>
<comment type="caution">
    <text evidence="7">The sequence shown here is derived from an EMBL/GenBank/DDBJ whole genome shotgun (WGS) entry which is preliminary data.</text>
</comment>
<evidence type="ECO:0000256" key="6">
    <source>
        <dbReference type="SAM" id="Phobius"/>
    </source>
</evidence>
<evidence type="ECO:0000313" key="7">
    <source>
        <dbReference type="EMBL" id="MFD2187631.1"/>
    </source>
</evidence>
<keyword evidence="4 6" id="KW-1133">Transmembrane helix</keyword>
<proteinExistence type="inferred from homology"/>
<organism evidence="7 8">
    <name type="scientific">Aquimarina celericrescens</name>
    <dbReference type="NCBI Taxonomy" id="1964542"/>
    <lineage>
        <taxon>Bacteria</taxon>
        <taxon>Pseudomonadati</taxon>
        <taxon>Bacteroidota</taxon>
        <taxon>Flavobacteriia</taxon>
        <taxon>Flavobacteriales</taxon>
        <taxon>Flavobacteriaceae</taxon>
        <taxon>Aquimarina</taxon>
    </lineage>
</organism>
<keyword evidence="3 6" id="KW-0812">Transmembrane</keyword>